<evidence type="ECO:0000313" key="3">
    <source>
        <dbReference type="Proteomes" id="UP000218231"/>
    </source>
</evidence>
<protein>
    <submittedName>
        <fullName evidence="2">Uncharacterized protein</fullName>
    </submittedName>
</protein>
<evidence type="ECO:0000256" key="1">
    <source>
        <dbReference type="SAM" id="MobiDB-lite"/>
    </source>
</evidence>
<feature type="region of interest" description="Disordered" evidence="1">
    <location>
        <begin position="85"/>
        <end position="128"/>
    </location>
</feature>
<feature type="compositionally biased region" description="Low complexity" evidence="1">
    <location>
        <begin position="116"/>
        <end position="125"/>
    </location>
</feature>
<name>A0A2A2K6T1_9BILA</name>
<organism evidence="2 3">
    <name type="scientific">Diploscapter pachys</name>
    <dbReference type="NCBI Taxonomy" id="2018661"/>
    <lineage>
        <taxon>Eukaryota</taxon>
        <taxon>Metazoa</taxon>
        <taxon>Ecdysozoa</taxon>
        <taxon>Nematoda</taxon>
        <taxon>Chromadorea</taxon>
        <taxon>Rhabditida</taxon>
        <taxon>Rhabditina</taxon>
        <taxon>Rhabditomorpha</taxon>
        <taxon>Rhabditoidea</taxon>
        <taxon>Rhabditidae</taxon>
        <taxon>Diploscapter</taxon>
    </lineage>
</organism>
<dbReference type="Proteomes" id="UP000218231">
    <property type="component" value="Unassembled WGS sequence"/>
</dbReference>
<proteinExistence type="predicted"/>
<keyword evidence="3" id="KW-1185">Reference proteome</keyword>
<reference evidence="2 3" key="1">
    <citation type="journal article" date="2017" name="Curr. Biol.">
        <title>Genome architecture and evolution of a unichromosomal asexual nematode.</title>
        <authorList>
            <person name="Fradin H."/>
            <person name="Zegar C."/>
            <person name="Gutwein M."/>
            <person name="Lucas J."/>
            <person name="Kovtun M."/>
            <person name="Corcoran D."/>
            <person name="Baugh L.R."/>
            <person name="Kiontke K."/>
            <person name="Gunsalus K."/>
            <person name="Fitch D.H."/>
            <person name="Piano F."/>
        </authorList>
    </citation>
    <scope>NUCLEOTIDE SEQUENCE [LARGE SCALE GENOMIC DNA]</scope>
    <source>
        <strain evidence="2">PF1309</strain>
    </source>
</reference>
<evidence type="ECO:0000313" key="2">
    <source>
        <dbReference type="EMBL" id="PAV69696.1"/>
    </source>
</evidence>
<dbReference type="EMBL" id="LIAE01009470">
    <property type="protein sequence ID" value="PAV69696.1"/>
    <property type="molecule type" value="Genomic_DNA"/>
</dbReference>
<feature type="compositionally biased region" description="Gly residues" evidence="1">
    <location>
        <begin position="96"/>
        <end position="105"/>
    </location>
</feature>
<dbReference type="AlphaFoldDB" id="A0A2A2K6T1"/>
<accession>A0A2A2K6T1</accession>
<gene>
    <name evidence="2" type="ORF">WR25_20041</name>
</gene>
<comment type="caution">
    <text evidence="2">The sequence shown here is derived from an EMBL/GenBank/DDBJ whole genome shotgun (WGS) entry which is preliminary data.</text>
</comment>
<sequence>MARYLAAPTPSPRTWSGVHRAARERQEAPAIPLAAEWTPERVRGDGSFLGSVPAATVRRFSAGWGLWRAGASTRRSCLRRLVHALQPPHPPRHPGLGPGSTGLRGGGKRLRPSPSPRSGPRNESGVTDLFRLGSGRHIASLQRRLGLVARWWPPRTGLLQASATRIAVAAPTPSPRTRSGVHRAARERQEAPAIPLAAEWTPERVRGDGAFLGSVPAATLRRSSAGWGLPVASP</sequence>